<evidence type="ECO:0000313" key="9">
    <source>
        <dbReference type="Proteomes" id="UP000743001"/>
    </source>
</evidence>
<evidence type="ECO:0000259" key="6">
    <source>
        <dbReference type="PROSITE" id="PS50893"/>
    </source>
</evidence>
<feature type="transmembrane region" description="Helical" evidence="5">
    <location>
        <begin position="167"/>
        <end position="185"/>
    </location>
</feature>
<dbReference type="PANTHER" id="PTHR43394:SF1">
    <property type="entry name" value="ATP-BINDING CASSETTE SUB-FAMILY B MEMBER 10, MITOCHONDRIAL"/>
    <property type="match status" value="1"/>
</dbReference>
<feature type="domain" description="ABC transmembrane type-1" evidence="7">
    <location>
        <begin position="21"/>
        <end position="307"/>
    </location>
</feature>
<evidence type="ECO:0000313" key="8">
    <source>
        <dbReference type="EMBL" id="MBU5671292.1"/>
    </source>
</evidence>
<feature type="transmembrane region" description="Helical" evidence="5">
    <location>
        <begin position="60"/>
        <end position="79"/>
    </location>
</feature>
<dbReference type="InterPro" id="IPR003593">
    <property type="entry name" value="AAA+_ATPase"/>
</dbReference>
<keyword evidence="3 5" id="KW-1133">Transmembrane helix</keyword>
<feature type="transmembrane region" description="Helical" evidence="5">
    <location>
        <begin position="20"/>
        <end position="40"/>
    </location>
</feature>
<evidence type="ECO:0000256" key="1">
    <source>
        <dbReference type="ARBA" id="ARBA00004141"/>
    </source>
</evidence>
<comment type="subcellular location">
    <subcellularLocation>
        <location evidence="1">Membrane</location>
        <topology evidence="1">Multi-pass membrane protein</topology>
    </subcellularLocation>
</comment>
<feature type="domain" description="ABC transporter" evidence="6">
    <location>
        <begin position="339"/>
        <end position="573"/>
    </location>
</feature>
<dbReference type="PROSITE" id="PS50929">
    <property type="entry name" value="ABC_TM1F"/>
    <property type="match status" value="1"/>
</dbReference>
<keyword evidence="9" id="KW-1185">Reference proteome</keyword>
<sequence length="582" mass="63975">MLKSLGRIVKWSGDRRKRLYLGFVYSFFHTIFTALPIMGAAHGLNLILADHRGEAELSSWWVGGMAVFMVAAVAGRFWFAYLRAVAQESVGYEVTAEQRIRIGGILKQVPLGFFDKKNAGEIASAVTTDLSFIEMLGMKMIDVVVNGYISALTLVICLAFYSLPVALVALAGILLSALFLKLLGLQSRKNAPVHQQAQDNMVSAAIEYIRGMPTVKAFKQDGVSREGVRRAFQMSKEINIKIEKNYVPYNTLHQFALKAASVGIVAVSALLAARGVMDLPTMLMMSIFSFVIFGHVESVNNAAHVLEVIDVTLDKLEDIEQAEGSDRNSRDLALSAYDISFREVSFAYDDQRDVLKDISFVIPQNTTTAIVGPSGSGKSTICRLIAKFYPADRGSVSVGGIDVSEIHGDSLLQHISMVFQKVYLFQDTILNNIRFGRPEASFEEVEEAAKKACCHEFIMALPSGYETVIGDGGSTLSGGEKQRISIARAMLKDAPIVILDEATASVDPENEQAIQQAISALVHGKTIVIIAHRLATIRNADQILVLDEGRIVQRGKHEELITQEGIYRRFMAIRQTAEGWEM</sequence>
<reference evidence="8 9" key="1">
    <citation type="submission" date="2021-06" db="EMBL/GenBank/DDBJ databases">
        <authorList>
            <person name="Sun Q."/>
            <person name="Li D."/>
        </authorList>
    </citation>
    <scope>NUCLEOTIDE SEQUENCE [LARGE SCALE GENOMIC DNA]</scope>
    <source>
        <strain evidence="8 9">MSJ-6</strain>
    </source>
</reference>
<gene>
    <name evidence="8" type="ORF">KQJ23_05525</name>
</gene>
<evidence type="ECO:0000256" key="4">
    <source>
        <dbReference type="ARBA" id="ARBA00023136"/>
    </source>
</evidence>
<accession>A0ABS6FM70</accession>
<dbReference type="InterPro" id="IPR017871">
    <property type="entry name" value="ABC_transporter-like_CS"/>
</dbReference>
<dbReference type="Proteomes" id="UP000743001">
    <property type="component" value="Unassembled WGS sequence"/>
</dbReference>
<dbReference type="PROSITE" id="PS50893">
    <property type="entry name" value="ABC_TRANSPORTER_2"/>
    <property type="match status" value="1"/>
</dbReference>
<dbReference type="PANTHER" id="PTHR43394">
    <property type="entry name" value="ATP-DEPENDENT PERMEASE MDL1, MITOCHONDRIAL"/>
    <property type="match status" value="1"/>
</dbReference>
<keyword evidence="8" id="KW-0067">ATP-binding</keyword>
<dbReference type="InterPro" id="IPR011527">
    <property type="entry name" value="ABC1_TM_dom"/>
</dbReference>
<dbReference type="Pfam" id="PF00664">
    <property type="entry name" value="ABC_membrane"/>
    <property type="match status" value="1"/>
</dbReference>
<organism evidence="8 9">
    <name type="scientific">Paenibacillus brevis</name>
    <dbReference type="NCBI Taxonomy" id="2841508"/>
    <lineage>
        <taxon>Bacteria</taxon>
        <taxon>Bacillati</taxon>
        <taxon>Bacillota</taxon>
        <taxon>Bacilli</taxon>
        <taxon>Bacillales</taxon>
        <taxon>Paenibacillaceae</taxon>
        <taxon>Paenibacillus</taxon>
    </lineage>
</organism>
<dbReference type="EMBL" id="JAHLQJ010000004">
    <property type="protein sequence ID" value="MBU5671292.1"/>
    <property type="molecule type" value="Genomic_DNA"/>
</dbReference>
<evidence type="ECO:0000256" key="2">
    <source>
        <dbReference type="ARBA" id="ARBA00022692"/>
    </source>
</evidence>
<evidence type="ECO:0000256" key="3">
    <source>
        <dbReference type="ARBA" id="ARBA00022989"/>
    </source>
</evidence>
<comment type="caution">
    <text evidence="8">The sequence shown here is derived from an EMBL/GenBank/DDBJ whole genome shotgun (WGS) entry which is preliminary data.</text>
</comment>
<dbReference type="PROSITE" id="PS00211">
    <property type="entry name" value="ABC_TRANSPORTER_1"/>
    <property type="match status" value="1"/>
</dbReference>
<protein>
    <submittedName>
        <fullName evidence="8">ABC transporter ATP-binding protein/permease</fullName>
    </submittedName>
</protein>
<keyword evidence="4 5" id="KW-0472">Membrane</keyword>
<dbReference type="InterPro" id="IPR003439">
    <property type="entry name" value="ABC_transporter-like_ATP-bd"/>
</dbReference>
<feature type="transmembrane region" description="Helical" evidence="5">
    <location>
        <begin position="255"/>
        <end position="273"/>
    </location>
</feature>
<keyword evidence="2 5" id="KW-0812">Transmembrane</keyword>
<name>A0ABS6FM70_9BACL</name>
<feature type="transmembrane region" description="Helical" evidence="5">
    <location>
        <begin position="143"/>
        <end position="161"/>
    </location>
</feature>
<dbReference type="InterPro" id="IPR039421">
    <property type="entry name" value="Type_1_exporter"/>
</dbReference>
<evidence type="ECO:0000259" key="7">
    <source>
        <dbReference type="PROSITE" id="PS50929"/>
    </source>
</evidence>
<proteinExistence type="predicted"/>
<evidence type="ECO:0000256" key="5">
    <source>
        <dbReference type="SAM" id="Phobius"/>
    </source>
</evidence>
<dbReference type="GO" id="GO:0005524">
    <property type="term" value="F:ATP binding"/>
    <property type="evidence" value="ECO:0007669"/>
    <property type="project" value="UniProtKB-KW"/>
</dbReference>
<keyword evidence="8" id="KW-0547">Nucleotide-binding</keyword>
<dbReference type="Pfam" id="PF00005">
    <property type="entry name" value="ABC_tran"/>
    <property type="match status" value="1"/>
</dbReference>
<dbReference type="SMART" id="SM00382">
    <property type="entry name" value="AAA"/>
    <property type="match status" value="1"/>
</dbReference>